<dbReference type="EC" id="2.7.11.1" evidence="2"/>
<dbReference type="InterPro" id="IPR011009">
    <property type="entry name" value="Kinase-like_dom_sf"/>
</dbReference>
<keyword evidence="6" id="KW-0547">Nucleotide-binding</keyword>
<dbReference type="GO" id="GO:0005524">
    <property type="term" value="F:ATP binding"/>
    <property type="evidence" value="ECO:0007669"/>
    <property type="project" value="UniProtKB-KW"/>
</dbReference>
<dbReference type="InterPro" id="IPR000687">
    <property type="entry name" value="RIO_kinase"/>
</dbReference>
<dbReference type="PROSITE" id="PS00109">
    <property type="entry name" value="PROTEIN_KINASE_TYR"/>
    <property type="match status" value="1"/>
</dbReference>
<dbReference type="Pfam" id="PF01163">
    <property type="entry name" value="RIO1"/>
    <property type="match status" value="1"/>
</dbReference>
<dbReference type="Gene3D" id="3.30.200.20">
    <property type="entry name" value="Phosphorylase Kinase, domain 1"/>
    <property type="match status" value="1"/>
</dbReference>
<dbReference type="CDD" id="cd05145">
    <property type="entry name" value="RIO1_like"/>
    <property type="match status" value="1"/>
</dbReference>
<evidence type="ECO:0000256" key="2">
    <source>
        <dbReference type="ARBA" id="ARBA00012513"/>
    </source>
</evidence>
<dbReference type="Proteomes" id="UP000886130">
    <property type="component" value="Unassembled WGS sequence"/>
</dbReference>
<dbReference type="EMBL" id="DRTM01000081">
    <property type="protein sequence ID" value="HHE75701.1"/>
    <property type="molecule type" value="Genomic_DNA"/>
</dbReference>
<protein>
    <recommendedName>
        <fullName evidence="2">non-specific serine/threonine protein kinase</fullName>
        <ecNumber evidence="2">2.7.11.1</ecNumber>
    </recommendedName>
</protein>
<evidence type="ECO:0000256" key="8">
    <source>
        <dbReference type="ARBA" id="ARBA00022840"/>
    </source>
</evidence>
<evidence type="ECO:0000256" key="9">
    <source>
        <dbReference type="ARBA" id="ARBA00022842"/>
    </source>
</evidence>
<name>A0A7J3T9U4_9ARCH</name>
<dbReference type="Gene3D" id="1.10.510.10">
    <property type="entry name" value="Transferase(Phosphotransferase) domain 1"/>
    <property type="match status" value="1"/>
</dbReference>
<evidence type="ECO:0000256" key="11">
    <source>
        <dbReference type="ARBA" id="ARBA00048679"/>
    </source>
</evidence>
<proteinExistence type="inferred from homology"/>
<feature type="domain" description="Protein kinase" evidence="12">
    <location>
        <begin position="48"/>
        <end position="249"/>
    </location>
</feature>
<dbReference type="InterPro" id="IPR000719">
    <property type="entry name" value="Prot_kinase_dom"/>
</dbReference>
<evidence type="ECO:0000256" key="3">
    <source>
        <dbReference type="ARBA" id="ARBA00022527"/>
    </source>
</evidence>
<evidence type="ECO:0000256" key="1">
    <source>
        <dbReference type="ARBA" id="ARBA00009196"/>
    </source>
</evidence>
<keyword evidence="9" id="KW-0460">Magnesium</keyword>
<dbReference type="PANTHER" id="PTHR45723">
    <property type="entry name" value="SERINE/THREONINE-PROTEIN KINASE RIO1"/>
    <property type="match status" value="1"/>
</dbReference>
<feature type="non-terminal residue" evidence="13">
    <location>
        <position position="1"/>
    </location>
</feature>
<dbReference type="AlphaFoldDB" id="A0A7J3T9U4"/>
<evidence type="ECO:0000256" key="5">
    <source>
        <dbReference type="ARBA" id="ARBA00022723"/>
    </source>
</evidence>
<dbReference type="InterPro" id="IPR051272">
    <property type="entry name" value="RIO-type_Ser/Thr_kinase"/>
</dbReference>
<comment type="similarity">
    <text evidence="1">Belongs to the protein kinase superfamily. RIO-type Ser/Thr kinase family.</text>
</comment>
<dbReference type="GO" id="GO:0046872">
    <property type="term" value="F:metal ion binding"/>
    <property type="evidence" value="ECO:0007669"/>
    <property type="project" value="UniProtKB-KW"/>
</dbReference>
<keyword evidence="5" id="KW-0479">Metal-binding</keyword>
<comment type="catalytic activity">
    <reaction evidence="11">
        <text>L-seryl-[protein] + ATP = O-phospho-L-seryl-[protein] + ADP + H(+)</text>
        <dbReference type="Rhea" id="RHEA:17989"/>
        <dbReference type="Rhea" id="RHEA-COMP:9863"/>
        <dbReference type="Rhea" id="RHEA-COMP:11604"/>
        <dbReference type="ChEBI" id="CHEBI:15378"/>
        <dbReference type="ChEBI" id="CHEBI:29999"/>
        <dbReference type="ChEBI" id="CHEBI:30616"/>
        <dbReference type="ChEBI" id="CHEBI:83421"/>
        <dbReference type="ChEBI" id="CHEBI:456216"/>
        <dbReference type="EC" id="2.7.11.1"/>
    </reaction>
</comment>
<dbReference type="SUPFAM" id="SSF56112">
    <property type="entry name" value="Protein kinase-like (PK-like)"/>
    <property type="match status" value="1"/>
</dbReference>
<comment type="catalytic activity">
    <reaction evidence="10">
        <text>L-threonyl-[protein] + ATP = O-phospho-L-threonyl-[protein] + ADP + H(+)</text>
        <dbReference type="Rhea" id="RHEA:46608"/>
        <dbReference type="Rhea" id="RHEA-COMP:11060"/>
        <dbReference type="Rhea" id="RHEA-COMP:11605"/>
        <dbReference type="ChEBI" id="CHEBI:15378"/>
        <dbReference type="ChEBI" id="CHEBI:30013"/>
        <dbReference type="ChEBI" id="CHEBI:30616"/>
        <dbReference type="ChEBI" id="CHEBI:61977"/>
        <dbReference type="ChEBI" id="CHEBI:456216"/>
        <dbReference type="EC" id="2.7.11.1"/>
    </reaction>
</comment>
<keyword evidence="4" id="KW-0808">Transferase</keyword>
<keyword evidence="7 13" id="KW-0418">Kinase</keyword>
<comment type="caution">
    <text evidence="13">The sequence shown here is derived from an EMBL/GenBank/DDBJ whole genome shotgun (WGS) entry which is preliminary data.</text>
</comment>
<evidence type="ECO:0000259" key="12">
    <source>
        <dbReference type="PROSITE" id="PS50011"/>
    </source>
</evidence>
<dbReference type="PROSITE" id="PS50011">
    <property type="entry name" value="PROTEIN_KINASE_DOM"/>
    <property type="match status" value="1"/>
</dbReference>
<evidence type="ECO:0000256" key="4">
    <source>
        <dbReference type="ARBA" id="ARBA00022679"/>
    </source>
</evidence>
<dbReference type="PROSITE" id="PS01245">
    <property type="entry name" value="RIO1"/>
    <property type="match status" value="1"/>
</dbReference>
<dbReference type="InterPro" id="IPR018935">
    <property type="entry name" value="RIO_kinase_CS"/>
</dbReference>
<evidence type="ECO:0000313" key="13">
    <source>
        <dbReference type="EMBL" id="HHE75701.1"/>
    </source>
</evidence>
<accession>A0A7J3T9U4</accession>
<evidence type="ECO:0000256" key="10">
    <source>
        <dbReference type="ARBA" id="ARBA00047899"/>
    </source>
</evidence>
<gene>
    <name evidence="13" type="ORF">ENL31_01060</name>
</gene>
<dbReference type="GO" id="GO:0004674">
    <property type="term" value="F:protein serine/threonine kinase activity"/>
    <property type="evidence" value="ECO:0007669"/>
    <property type="project" value="UniProtKB-KW"/>
</dbReference>
<keyword evidence="3" id="KW-0723">Serine/threonine-protein kinase</keyword>
<dbReference type="InterPro" id="IPR018934">
    <property type="entry name" value="RIO_dom"/>
</dbReference>
<keyword evidence="8" id="KW-0067">ATP-binding</keyword>
<sequence>DKYLYEKIIPYRQERREKDMDDRKAYGGVFDKRTLLAFYKLLKKGVIQEVEFPISTGKEGDVFRARRDDELLAVKVYRMATINYKGLSRFIDGDDRFTHIHKTKDTIIFLWSRKEFRNLGDYYNRGVSVPRPVALWKNILVMEYIGDESRPAPLLKEVLNRVHREIGYEIIEEMRKMLKAKLVHGDLSEYNILIWEDKPYIIDVAQAVPINHPLANELFLRDVKNMVRVLNKIGLGITKKELIKEIEVI</sequence>
<dbReference type="InterPro" id="IPR008266">
    <property type="entry name" value="Tyr_kinase_AS"/>
</dbReference>
<evidence type="ECO:0000256" key="7">
    <source>
        <dbReference type="ARBA" id="ARBA00022777"/>
    </source>
</evidence>
<evidence type="ECO:0000256" key="6">
    <source>
        <dbReference type="ARBA" id="ARBA00022741"/>
    </source>
</evidence>
<reference evidence="13" key="1">
    <citation type="journal article" date="2020" name="mSystems">
        <title>Genome- and Community-Level Interaction Insights into Carbon Utilization and Element Cycling Functions of Hydrothermarchaeota in Hydrothermal Sediment.</title>
        <authorList>
            <person name="Zhou Z."/>
            <person name="Liu Y."/>
            <person name="Xu W."/>
            <person name="Pan J."/>
            <person name="Luo Z.H."/>
            <person name="Li M."/>
        </authorList>
    </citation>
    <scope>NUCLEOTIDE SEQUENCE [LARGE SCALE GENOMIC DNA]</scope>
    <source>
        <strain evidence="13">HyVt-85</strain>
    </source>
</reference>
<organism evidence="13">
    <name type="scientific">Candidatus Aciduliprofundum boonei</name>
    <dbReference type="NCBI Taxonomy" id="379547"/>
    <lineage>
        <taxon>Archaea</taxon>
        <taxon>Methanobacteriati</taxon>
        <taxon>Thermoplasmatota</taxon>
        <taxon>DHVE2 group</taxon>
        <taxon>Candidatus Aciduliprofundum</taxon>
    </lineage>
</organism>
<dbReference type="SMART" id="SM00090">
    <property type="entry name" value="RIO"/>
    <property type="match status" value="1"/>
</dbReference>